<gene>
    <name evidence="1" type="ORF">PACLA_8A030860</name>
</gene>
<dbReference type="Proteomes" id="UP001152795">
    <property type="component" value="Unassembled WGS sequence"/>
</dbReference>
<organism evidence="1 2">
    <name type="scientific">Paramuricea clavata</name>
    <name type="common">Red gorgonian</name>
    <name type="synonym">Violescent sea-whip</name>
    <dbReference type="NCBI Taxonomy" id="317549"/>
    <lineage>
        <taxon>Eukaryota</taxon>
        <taxon>Metazoa</taxon>
        <taxon>Cnidaria</taxon>
        <taxon>Anthozoa</taxon>
        <taxon>Octocorallia</taxon>
        <taxon>Malacalcyonacea</taxon>
        <taxon>Plexauridae</taxon>
        <taxon>Paramuricea</taxon>
    </lineage>
</organism>
<comment type="caution">
    <text evidence="1">The sequence shown here is derived from an EMBL/GenBank/DDBJ whole genome shotgun (WGS) entry which is preliminary data.</text>
</comment>
<dbReference type="EMBL" id="CACRXK020001323">
    <property type="protein sequence ID" value="CAB3988439.1"/>
    <property type="molecule type" value="Genomic_DNA"/>
</dbReference>
<protein>
    <submittedName>
        <fullName evidence="1">Uncharacterized protein</fullName>
    </submittedName>
</protein>
<evidence type="ECO:0000313" key="1">
    <source>
        <dbReference type="EMBL" id="CAB3988439.1"/>
    </source>
</evidence>
<name>A0A7D9HMC3_PARCT</name>
<keyword evidence="2" id="KW-1185">Reference proteome</keyword>
<sequence length="73" mass="7994">MPKVKMHYTITGKTQVVKTLDANVATLNFIARGLPGAPEGYKVDTIETVEGYVLTDWSKPPPDTVYITGVIEN</sequence>
<proteinExistence type="predicted"/>
<reference evidence="1" key="1">
    <citation type="submission" date="2020-04" db="EMBL/GenBank/DDBJ databases">
        <authorList>
            <person name="Alioto T."/>
            <person name="Alioto T."/>
            <person name="Gomez Garrido J."/>
        </authorList>
    </citation>
    <scope>NUCLEOTIDE SEQUENCE</scope>
    <source>
        <strain evidence="1">A484AB</strain>
    </source>
</reference>
<accession>A0A7D9HMC3</accession>
<dbReference type="OrthoDB" id="10379788at2759"/>
<dbReference type="AlphaFoldDB" id="A0A7D9HMC3"/>
<evidence type="ECO:0000313" key="2">
    <source>
        <dbReference type="Proteomes" id="UP001152795"/>
    </source>
</evidence>